<sequence>MTSFRSGTRMGEEKINEEKEIGRFNLSVRNTWFLPIRYLVWKHINRGKGCLVRN</sequence>
<proteinExistence type="predicted"/>
<protein>
    <submittedName>
        <fullName evidence="1">Uncharacterized protein</fullName>
    </submittedName>
</protein>
<accession>A7EKV4</accession>
<dbReference type="HOGENOM" id="CLU_3051796_0_0_1"/>
<dbReference type="AlphaFoldDB" id="A7EKV4"/>
<name>A7EKV4_SCLS1</name>
<dbReference type="EMBL" id="CH476627">
    <property type="protein sequence ID" value="EDO03470.1"/>
    <property type="molecule type" value="Genomic_DNA"/>
</dbReference>
<evidence type="ECO:0000313" key="1">
    <source>
        <dbReference type="EMBL" id="EDO03470.1"/>
    </source>
</evidence>
<evidence type="ECO:0000313" key="2">
    <source>
        <dbReference type="Proteomes" id="UP000001312"/>
    </source>
</evidence>
<dbReference type="InParanoid" id="A7EKV4"/>
<reference evidence="2" key="1">
    <citation type="journal article" date="2011" name="PLoS Genet.">
        <title>Genomic analysis of the necrotrophic fungal pathogens Sclerotinia sclerotiorum and Botrytis cinerea.</title>
        <authorList>
            <person name="Amselem J."/>
            <person name="Cuomo C.A."/>
            <person name="van Kan J.A."/>
            <person name="Viaud M."/>
            <person name="Benito E.P."/>
            <person name="Couloux A."/>
            <person name="Coutinho P.M."/>
            <person name="de Vries R.P."/>
            <person name="Dyer P.S."/>
            <person name="Fillinger S."/>
            <person name="Fournier E."/>
            <person name="Gout L."/>
            <person name="Hahn M."/>
            <person name="Kohn L."/>
            <person name="Lapalu N."/>
            <person name="Plummer K.M."/>
            <person name="Pradier J.M."/>
            <person name="Quevillon E."/>
            <person name="Sharon A."/>
            <person name="Simon A."/>
            <person name="ten Have A."/>
            <person name="Tudzynski B."/>
            <person name="Tudzynski P."/>
            <person name="Wincker P."/>
            <person name="Andrew M."/>
            <person name="Anthouard V."/>
            <person name="Beever R.E."/>
            <person name="Beffa R."/>
            <person name="Benoit I."/>
            <person name="Bouzid O."/>
            <person name="Brault B."/>
            <person name="Chen Z."/>
            <person name="Choquer M."/>
            <person name="Collemare J."/>
            <person name="Cotton P."/>
            <person name="Danchin E.G."/>
            <person name="Da Silva C."/>
            <person name="Gautier A."/>
            <person name="Giraud C."/>
            <person name="Giraud T."/>
            <person name="Gonzalez C."/>
            <person name="Grossetete S."/>
            <person name="Guldener U."/>
            <person name="Henrissat B."/>
            <person name="Howlett B.J."/>
            <person name="Kodira C."/>
            <person name="Kretschmer M."/>
            <person name="Lappartient A."/>
            <person name="Leroch M."/>
            <person name="Levis C."/>
            <person name="Mauceli E."/>
            <person name="Neuveglise C."/>
            <person name="Oeser B."/>
            <person name="Pearson M."/>
            <person name="Poulain J."/>
            <person name="Poussereau N."/>
            <person name="Quesneville H."/>
            <person name="Rascle C."/>
            <person name="Schumacher J."/>
            <person name="Segurens B."/>
            <person name="Sexton A."/>
            <person name="Silva E."/>
            <person name="Sirven C."/>
            <person name="Soanes D.M."/>
            <person name="Talbot N.J."/>
            <person name="Templeton M."/>
            <person name="Yandava C."/>
            <person name="Yarden O."/>
            <person name="Zeng Q."/>
            <person name="Rollins J.A."/>
            <person name="Lebrun M.H."/>
            <person name="Dickman M."/>
        </authorList>
    </citation>
    <scope>NUCLEOTIDE SEQUENCE [LARGE SCALE GENOMIC DNA]</scope>
    <source>
        <strain evidence="2">ATCC 18683 / 1980 / Ss-1</strain>
    </source>
</reference>
<dbReference type="Proteomes" id="UP000001312">
    <property type="component" value="Unassembled WGS sequence"/>
</dbReference>
<gene>
    <name evidence="1" type="ORF">SS1G_05951</name>
</gene>
<dbReference type="GeneID" id="5488876"/>
<keyword evidence="2" id="KW-1185">Reference proteome</keyword>
<dbReference type="KEGG" id="ssl:SS1G_05951"/>
<organism evidence="1 2">
    <name type="scientific">Sclerotinia sclerotiorum (strain ATCC 18683 / 1980 / Ss-1)</name>
    <name type="common">White mold</name>
    <name type="synonym">Whetzelinia sclerotiorum</name>
    <dbReference type="NCBI Taxonomy" id="665079"/>
    <lineage>
        <taxon>Eukaryota</taxon>
        <taxon>Fungi</taxon>
        <taxon>Dikarya</taxon>
        <taxon>Ascomycota</taxon>
        <taxon>Pezizomycotina</taxon>
        <taxon>Leotiomycetes</taxon>
        <taxon>Helotiales</taxon>
        <taxon>Sclerotiniaceae</taxon>
        <taxon>Sclerotinia</taxon>
    </lineage>
</organism>
<dbReference type="RefSeq" id="XP_001593029.1">
    <property type="nucleotide sequence ID" value="XM_001592979.1"/>
</dbReference>